<keyword evidence="1" id="KW-0472">Membrane</keyword>
<dbReference type="InterPro" id="IPR021109">
    <property type="entry name" value="Peptidase_aspartic_dom_sf"/>
</dbReference>
<keyword evidence="1" id="KW-1133">Transmembrane helix</keyword>
<evidence type="ECO:0008006" key="4">
    <source>
        <dbReference type="Google" id="ProtNLM"/>
    </source>
</evidence>
<evidence type="ECO:0000313" key="3">
    <source>
        <dbReference type="Proteomes" id="UP000287651"/>
    </source>
</evidence>
<evidence type="ECO:0000313" key="2">
    <source>
        <dbReference type="EMBL" id="RRT50912.1"/>
    </source>
</evidence>
<accession>A0A426YGN3</accession>
<comment type="caution">
    <text evidence="2">The sequence shown here is derived from an EMBL/GenBank/DDBJ whole genome shotgun (WGS) entry which is preliminary data.</text>
</comment>
<sequence length="116" mass="13193">MLLAGIIFRNTLVTYDRQNERIGFWKTNCSVLWERLHSGGGPTPGVLDFTNSIVNDSPTPVLPDLMLCSTWWEWRTMLLLVGILLAAFLWFIALSMWPDASRPLDAPLPEEDFCPL</sequence>
<keyword evidence="1" id="KW-0812">Transmembrane</keyword>
<dbReference type="SUPFAM" id="SSF50630">
    <property type="entry name" value="Acid proteases"/>
    <property type="match status" value="1"/>
</dbReference>
<reference evidence="2 3" key="1">
    <citation type="journal article" date="2014" name="Agronomy (Basel)">
        <title>A Draft Genome Sequence for Ensete ventricosum, the Drought-Tolerant Tree Against Hunger.</title>
        <authorList>
            <person name="Harrison J."/>
            <person name="Moore K.A."/>
            <person name="Paszkiewicz K."/>
            <person name="Jones T."/>
            <person name="Grant M."/>
            <person name="Ambacheew D."/>
            <person name="Muzemil S."/>
            <person name="Studholme D.J."/>
        </authorList>
    </citation>
    <scope>NUCLEOTIDE SEQUENCE [LARGE SCALE GENOMIC DNA]</scope>
</reference>
<organism evidence="2 3">
    <name type="scientific">Ensete ventricosum</name>
    <name type="common">Abyssinian banana</name>
    <name type="synonym">Musa ensete</name>
    <dbReference type="NCBI Taxonomy" id="4639"/>
    <lineage>
        <taxon>Eukaryota</taxon>
        <taxon>Viridiplantae</taxon>
        <taxon>Streptophyta</taxon>
        <taxon>Embryophyta</taxon>
        <taxon>Tracheophyta</taxon>
        <taxon>Spermatophyta</taxon>
        <taxon>Magnoliopsida</taxon>
        <taxon>Liliopsida</taxon>
        <taxon>Zingiberales</taxon>
        <taxon>Musaceae</taxon>
        <taxon>Ensete</taxon>
    </lineage>
</organism>
<evidence type="ECO:0000256" key="1">
    <source>
        <dbReference type="SAM" id="Phobius"/>
    </source>
</evidence>
<protein>
    <recommendedName>
        <fullName evidence="4">Peptidase A1 domain-containing protein</fullName>
    </recommendedName>
</protein>
<gene>
    <name evidence="2" type="ORF">B296_00051438</name>
</gene>
<dbReference type="EMBL" id="AMZH03012499">
    <property type="protein sequence ID" value="RRT50912.1"/>
    <property type="molecule type" value="Genomic_DNA"/>
</dbReference>
<dbReference type="AlphaFoldDB" id="A0A426YGN3"/>
<proteinExistence type="predicted"/>
<name>A0A426YGN3_ENSVE</name>
<dbReference type="Proteomes" id="UP000287651">
    <property type="component" value="Unassembled WGS sequence"/>
</dbReference>
<feature type="transmembrane region" description="Helical" evidence="1">
    <location>
        <begin position="76"/>
        <end position="97"/>
    </location>
</feature>